<dbReference type="AlphaFoldDB" id="A0A9P0AFM2"/>
<sequence>MVKDRSHKFHYTLVKAQSDDDEAGSDDVAVNVEGKDGFMDEFFAELINIPRDADQNELNGESFMSYDSIAAHGSIQLSVASLETREGEVVKHWIRRSFKLGFQAKVGAQSESLGKRSAWGRGQSTDSLSVRLEERCFSLLIINHQSNNGLTTCSKCQAGAWSLNSPTKLLPHVAKVQSLQSPSEGTHTHSERKYRRWRQFSICSHCNVRVGDNAVYRKYANTNLTSVVLE</sequence>
<accession>A0A9P0AFM2</accession>
<evidence type="ECO:0000313" key="2">
    <source>
        <dbReference type="Proteomes" id="UP001152759"/>
    </source>
</evidence>
<dbReference type="EMBL" id="OU963866">
    <property type="protein sequence ID" value="CAH0390556.1"/>
    <property type="molecule type" value="Genomic_DNA"/>
</dbReference>
<reference evidence="1" key="1">
    <citation type="submission" date="2021-12" db="EMBL/GenBank/DDBJ databases">
        <authorList>
            <person name="King R."/>
        </authorList>
    </citation>
    <scope>NUCLEOTIDE SEQUENCE</scope>
</reference>
<protein>
    <submittedName>
        <fullName evidence="1">Uncharacterized protein</fullName>
    </submittedName>
</protein>
<keyword evidence="2" id="KW-1185">Reference proteome</keyword>
<organism evidence="1 2">
    <name type="scientific">Bemisia tabaci</name>
    <name type="common">Sweetpotato whitefly</name>
    <name type="synonym">Aleurodes tabaci</name>
    <dbReference type="NCBI Taxonomy" id="7038"/>
    <lineage>
        <taxon>Eukaryota</taxon>
        <taxon>Metazoa</taxon>
        <taxon>Ecdysozoa</taxon>
        <taxon>Arthropoda</taxon>
        <taxon>Hexapoda</taxon>
        <taxon>Insecta</taxon>
        <taxon>Pterygota</taxon>
        <taxon>Neoptera</taxon>
        <taxon>Paraneoptera</taxon>
        <taxon>Hemiptera</taxon>
        <taxon>Sternorrhyncha</taxon>
        <taxon>Aleyrodoidea</taxon>
        <taxon>Aleyrodidae</taxon>
        <taxon>Aleyrodinae</taxon>
        <taxon>Bemisia</taxon>
    </lineage>
</organism>
<gene>
    <name evidence="1" type="ORF">BEMITA_LOCUS9266</name>
</gene>
<evidence type="ECO:0000313" key="1">
    <source>
        <dbReference type="EMBL" id="CAH0390556.1"/>
    </source>
</evidence>
<dbReference type="Proteomes" id="UP001152759">
    <property type="component" value="Chromosome 5"/>
</dbReference>
<name>A0A9P0AFM2_BEMTA</name>
<proteinExistence type="predicted"/>